<dbReference type="FunFam" id="3.40.50.1820:FF:000043">
    <property type="entry name" value="acylamino-acid-releasing enzyme"/>
    <property type="match status" value="1"/>
</dbReference>
<sequence>MSIRAAQVQGWIENYDVFSSVKDPLSARIVQVDDKLIHVESTWSNREPVLKKNIRTNRFSVLEKDKLVPVSTCTGRVVSTDAPPTIYTKNGSHSATLLSQTEGKDEKQFLIVTLIEIQRRIKTLELGAPKKIGKVHVGGEFGAFQFSNDGDKILFVAERQVKPQNFYDSDLDWSDEEKIVKAKVGEKFVYRESWGEQMPEVKVPILCVYNFRTDELRTIDTEFFDSYSPAQAQWALEDDGILFVAVKSKPFKLGKIYCTNRPSQLYYYNLKTESFEAIGNEDVAIEGLRVSPCGKIVTWFQRDGIGPHGACFEMRKMDWSIYSREPRILVPIIKSQETFGSRGSFPGFFMPSTAKQPFLEGNRQVVSTLWGATNTIVTVDLDNGKVVRLPDCKNSKGSLFLLDYKEGYVLANAAAPSVPAQLVIGNINSKNFDWSFVEDLDVLLDIADYVNKWELLYFKREEGHQYEAVIRFSIREGKVKVPLVVLPHGGPHGASVATWHGTLIGSLIAAGYAVLQVNYHGSQGYGDDFINRLPGNCGDMDVKDVHYAAQTVLDKYDFIDSDRIVLFGGSHGGFLVSHLIGQYPDFYRACVALNPVLNILTMHDLTDITDWTYYEGLGQWPDFKRVLNEEERKLMYDSSPIAHVTKIKAPYLLLIGEKDLRVVPHYRGFIRTLQANGVKAKILSYPESNHPLIEVEVESDFVINMLKWFQEHAFSR</sequence>
<name>A0A811KQ33_9BILA</name>
<evidence type="ECO:0000256" key="6">
    <source>
        <dbReference type="ARBA" id="ARBA00022490"/>
    </source>
</evidence>
<keyword evidence="6" id="KW-0963">Cytoplasm</keyword>
<dbReference type="InterPro" id="IPR029058">
    <property type="entry name" value="AB_hydrolase_fold"/>
</dbReference>
<evidence type="ECO:0000259" key="8">
    <source>
        <dbReference type="Pfam" id="PF00326"/>
    </source>
</evidence>
<protein>
    <recommendedName>
        <fullName evidence="5">acylaminoacyl-peptidase</fullName>
        <ecNumber evidence="5">3.4.19.1</ecNumber>
    </recommendedName>
</protein>
<dbReference type="PANTHER" id="PTHR42776:SF4">
    <property type="entry name" value="ACYLAMINO-ACID-RELEASING ENZYME"/>
    <property type="match status" value="1"/>
</dbReference>
<evidence type="ECO:0000313" key="10">
    <source>
        <dbReference type="EMBL" id="CAD5218584.1"/>
    </source>
</evidence>
<dbReference type="Gene3D" id="3.40.50.1820">
    <property type="entry name" value="alpha/beta hydrolase"/>
    <property type="match status" value="1"/>
</dbReference>
<dbReference type="Proteomes" id="UP000783686">
    <property type="component" value="Unassembled WGS sequence"/>
</dbReference>
<dbReference type="Pfam" id="PF00326">
    <property type="entry name" value="Peptidase_S9"/>
    <property type="match status" value="1"/>
</dbReference>
<evidence type="ECO:0000256" key="2">
    <source>
        <dbReference type="ARBA" id="ARBA00004496"/>
    </source>
</evidence>
<evidence type="ECO:0000256" key="4">
    <source>
        <dbReference type="ARBA" id="ARBA00011881"/>
    </source>
</evidence>
<dbReference type="SUPFAM" id="SSF53474">
    <property type="entry name" value="alpha/beta-Hydrolases"/>
    <property type="match status" value="1"/>
</dbReference>
<comment type="subunit">
    <text evidence="4">Homotetramer.</text>
</comment>
<proteinExistence type="inferred from homology"/>
<keyword evidence="11" id="KW-1185">Reference proteome</keyword>
<dbReference type="Proteomes" id="UP000614601">
    <property type="component" value="Unassembled WGS sequence"/>
</dbReference>
<evidence type="ECO:0000259" key="9">
    <source>
        <dbReference type="Pfam" id="PF19283"/>
    </source>
</evidence>
<keyword evidence="7" id="KW-0378">Hydrolase</keyword>
<evidence type="ECO:0000256" key="1">
    <source>
        <dbReference type="ARBA" id="ARBA00000721"/>
    </source>
</evidence>
<dbReference type="GO" id="GO:0004252">
    <property type="term" value="F:serine-type endopeptidase activity"/>
    <property type="evidence" value="ECO:0007669"/>
    <property type="project" value="TreeGrafter"/>
</dbReference>
<accession>A0A811KQ33</accession>
<evidence type="ECO:0000256" key="7">
    <source>
        <dbReference type="ARBA" id="ARBA00022801"/>
    </source>
</evidence>
<dbReference type="Pfam" id="PF19283">
    <property type="entry name" value="APEH_N"/>
    <property type="match status" value="1"/>
</dbReference>
<dbReference type="OrthoDB" id="416344at2759"/>
<comment type="catalytic activity">
    <reaction evidence="1">
        <text>Cleavage of an N-acetyl or N-formyl amino acid from the N-terminus of a polypeptide.</text>
        <dbReference type="EC" id="3.4.19.1"/>
    </reaction>
</comment>
<dbReference type="AlphaFoldDB" id="A0A811KQ33"/>
<dbReference type="EMBL" id="CAJFDH010000004">
    <property type="protein sequence ID" value="CAD5218584.1"/>
    <property type="molecule type" value="Genomic_DNA"/>
</dbReference>
<dbReference type="GO" id="GO:0006508">
    <property type="term" value="P:proteolysis"/>
    <property type="evidence" value="ECO:0007669"/>
    <property type="project" value="InterPro"/>
</dbReference>
<evidence type="ECO:0000313" key="11">
    <source>
        <dbReference type="Proteomes" id="UP000614601"/>
    </source>
</evidence>
<comment type="similarity">
    <text evidence="3">Belongs to the peptidase S9C family.</text>
</comment>
<organism evidence="10 11">
    <name type="scientific">Bursaphelenchus okinawaensis</name>
    <dbReference type="NCBI Taxonomy" id="465554"/>
    <lineage>
        <taxon>Eukaryota</taxon>
        <taxon>Metazoa</taxon>
        <taxon>Ecdysozoa</taxon>
        <taxon>Nematoda</taxon>
        <taxon>Chromadorea</taxon>
        <taxon>Rhabditida</taxon>
        <taxon>Tylenchina</taxon>
        <taxon>Tylenchomorpha</taxon>
        <taxon>Aphelenchoidea</taxon>
        <taxon>Aphelenchoididae</taxon>
        <taxon>Bursaphelenchus</taxon>
    </lineage>
</organism>
<dbReference type="GO" id="GO:0005737">
    <property type="term" value="C:cytoplasm"/>
    <property type="evidence" value="ECO:0007669"/>
    <property type="project" value="UniProtKB-SubCell"/>
</dbReference>
<dbReference type="PANTHER" id="PTHR42776">
    <property type="entry name" value="SERINE PEPTIDASE S9 FAMILY MEMBER"/>
    <property type="match status" value="1"/>
</dbReference>
<dbReference type="InterPro" id="IPR045550">
    <property type="entry name" value="AARE_N"/>
</dbReference>
<dbReference type="EC" id="3.4.19.1" evidence="5"/>
<feature type="domain" description="Peptidase S9 prolyl oligopeptidase catalytic" evidence="8">
    <location>
        <begin position="507"/>
        <end position="713"/>
    </location>
</feature>
<evidence type="ECO:0000256" key="3">
    <source>
        <dbReference type="ARBA" id="ARBA00010040"/>
    </source>
</evidence>
<evidence type="ECO:0000256" key="5">
    <source>
        <dbReference type="ARBA" id="ARBA00012917"/>
    </source>
</evidence>
<gene>
    <name evidence="10" type="ORF">BOKJ2_LOCUS7794</name>
</gene>
<feature type="domain" description="Acylamino-acid-releasing enzyme N-terminal" evidence="9">
    <location>
        <begin position="128"/>
        <end position="442"/>
    </location>
</feature>
<comment type="subcellular location">
    <subcellularLocation>
        <location evidence="2">Cytoplasm</location>
    </subcellularLocation>
</comment>
<comment type="caution">
    <text evidence="10">The sequence shown here is derived from an EMBL/GenBank/DDBJ whole genome shotgun (WGS) entry which is preliminary data.</text>
</comment>
<dbReference type="InterPro" id="IPR001375">
    <property type="entry name" value="Peptidase_S9_cat"/>
</dbReference>
<reference evidence="10" key="1">
    <citation type="submission" date="2020-09" db="EMBL/GenBank/DDBJ databases">
        <authorList>
            <person name="Kikuchi T."/>
        </authorList>
    </citation>
    <scope>NUCLEOTIDE SEQUENCE</scope>
    <source>
        <strain evidence="10">SH1</strain>
    </source>
</reference>
<dbReference type="EMBL" id="CAJFCW020000004">
    <property type="protein sequence ID" value="CAG9111057.1"/>
    <property type="molecule type" value="Genomic_DNA"/>
</dbReference>
<dbReference type="SUPFAM" id="SSF82171">
    <property type="entry name" value="DPP6 N-terminal domain-like"/>
    <property type="match status" value="1"/>
</dbReference>
<dbReference type="GO" id="GO:0008242">
    <property type="term" value="F:omega peptidase activity"/>
    <property type="evidence" value="ECO:0007669"/>
    <property type="project" value="UniProtKB-EC"/>
</dbReference>